<dbReference type="RefSeq" id="WP_188039435.1">
    <property type="nucleotide sequence ID" value="NZ_JACVHF010000005.1"/>
</dbReference>
<sequence length="200" mass="23401">MGLIQEEFTPRNSYETALEEVLKVIEVPREYKLKEVRCGTQNESAVWIFRYVKSDGNHLLGGEHYSFTVEQKTLKLLGLTWMDQRFVSDQRLPSQERTKDVAKLFLESVQPGLFERLDNHWIRPHDEQIGINGRKLVITGMKFKCYMAEDDTWAWVIVGPDENIITFEQGIKWENGRITEKWLHDSWVLELGISESITVL</sequence>
<evidence type="ECO:0000313" key="2">
    <source>
        <dbReference type="Proteomes" id="UP000617402"/>
    </source>
</evidence>
<evidence type="ECO:0000313" key="1">
    <source>
        <dbReference type="EMBL" id="MBC9784320.1"/>
    </source>
</evidence>
<gene>
    <name evidence="1" type="ORF">H1S01_07320</name>
</gene>
<protein>
    <submittedName>
        <fullName evidence="1">Uncharacterized protein</fullName>
    </submittedName>
</protein>
<organism evidence="1 2">
    <name type="scientific">Heliobacterium chlorum</name>
    <dbReference type="NCBI Taxonomy" id="2698"/>
    <lineage>
        <taxon>Bacteria</taxon>
        <taxon>Bacillati</taxon>
        <taxon>Bacillota</taxon>
        <taxon>Clostridia</taxon>
        <taxon>Eubacteriales</taxon>
        <taxon>Heliobacteriaceae</taxon>
        <taxon>Heliobacterium</taxon>
    </lineage>
</organism>
<reference evidence="1 2" key="1">
    <citation type="submission" date="2020-07" db="EMBL/GenBank/DDBJ databases">
        <title>Draft whole-genome sequence of Heliobacterium chlorum DSM 3682, type strain.</title>
        <authorList>
            <person name="Kyndt J.A."/>
            <person name="Meyer T.E."/>
            <person name="Imhoff J.F."/>
        </authorList>
    </citation>
    <scope>NUCLEOTIDE SEQUENCE [LARGE SCALE GENOMIC DNA]</scope>
    <source>
        <strain evidence="1 2">DSM 3682</strain>
    </source>
</reference>
<name>A0ABR7T1W7_HELCL</name>
<keyword evidence="2" id="KW-1185">Reference proteome</keyword>
<accession>A0ABR7T1W7</accession>
<proteinExistence type="predicted"/>
<dbReference type="EMBL" id="JACVHF010000005">
    <property type="protein sequence ID" value="MBC9784320.1"/>
    <property type="molecule type" value="Genomic_DNA"/>
</dbReference>
<dbReference type="Proteomes" id="UP000617402">
    <property type="component" value="Unassembled WGS sequence"/>
</dbReference>
<comment type="caution">
    <text evidence="1">The sequence shown here is derived from an EMBL/GenBank/DDBJ whole genome shotgun (WGS) entry which is preliminary data.</text>
</comment>